<keyword evidence="1" id="KW-1133">Transmembrane helix</keyword>
<feature type="transmembrane region" description="Helical" evidence="1">
    <location>
        <begin position="25"/>
        <end position="43"/>
    </location>
</feature>
<dbReference type="EMBL" id="JAERRJ010000001">
    <property type="protein sequence ID" value="MBL1073472.1"/>
    <property type="molecule type" value="Genomic_DNA"/>
</dbReference>
<evidence type="ECO:0000256" key="1">
    <source>
        <dbReference type="SAM" id="Phobius"/>
    </source>
</evidence>
<gene>
    <name evidence="2" type="ORF">JK358_03610</name>
</gene>
<dbReference type="RefSeq" id="WP_201943433.1">
    <property type="nucleotide sequence ID" value="NZ_JAERRJ010000001.1"/>
</dbReference>
<name>A0ABS1LYI4_9NOCA</name>
<keyword evidence="1" id="KW-0472">Membrane</keyword>
<dbReference type="Proteomes" id="UP000602198">
    <property type="component" value="Unassembled WGS sequence"/>
</dbReference>
<reference evidence="2 3" key="1">
    <citation type="submission" date="2021-01" db="EMBL/GenBank/DDBJ databases">
        <title>WGS of actinomycetes isolated from Thailand.</title>
        <authorList>
            <person name="Thawai C."/>
        </authorList>
    </citation>
    <scope>NUCLEOTIDE SEQUENCE [LARGE SCALE GENOMIC DNA]</scope>
    <source>
        <strain evidence="2 3">LPG 2</strain>
    </source>
</reference>
<protein>
    <submittedName>
        <fullName evidence="2">Uncharacterized protein</fullName>
    </submittedName>
</protein>
<accession>A0ABS1LYI4</accession>
<organism evidence="2 3">
    <name type="scientific">Nocardia acididurans</name>
    <dbReference type="NCBI Taxonomy" id="2802282"/>
    <lineage>
        <taxon>Bacteria</taxon>
        <taxon>Bacillati</taxon>
        <taxon>Actinomycetota</taxon>
        <taxon>Actinomycetes</taxon>
        <taxon>Mycobacteriales</taxon>
        <taxon>Nocardiaceae</taxon>
        <taxon>Nocardia</taxon>
    </lineage>
</organism>
<keyword evidence="1" id="KW-0812">Transmembrane</keyword>
<comment type="caution">
    <text evidence="2">The sequence shown here is derived from an EMBL/GenBank/DDBJ whole genome shotgun (WGS) entry which is preliminary data.</text>
</comment>
<evidence type="ECO:0000313" key="2">
    <source>
        <dbReference type="EMBL" id="MBL1073472.1"/>
    </source>
</evidence>
<evidence type="ECO:0000313" key="3">
    <source>
        <dbReference type="Proteomes" id="UP000602198"/>
    </source>
</evidence>
<proteinExistence type="predicted"/>
<sequence length="49" mass="5061">MSQDESAEGRGAVAPGKWSWVTEDWLAVVAGLALIALVLTGILPDGLVP</sequence>
<keyword evidence="3" id="KW-1185">Reference proteome</keyword>